<comment type="caution">
    <text evidence="2">The sequence shown here is derived from an EMBL/GenBank/DDBJ whole genome shotgun (WGS) entry which is preliminary data.</text>
</comment>
<keyword evidence="1" id="KW-0812">Transmembrane</keyword>
<dbReference type="AlphaFoldDB" id="A0A1F5GV62"/>
<feature type="transmembrane region" description="Helical" evidence="1">
    <location>
        <begin position="141"/>
        <end position="162"/>
    </location>
</feature>
<evidence type="ECO:0000313" key="3">
    <source>
        <dbReference type="Proteomes" id="UP000178336"/>
    </source>
</evidence>
<feature type="transmembrane region" description="Helical" evidence="1">
    <location>
        <begin position="117"/>
        <end position="135"/>
    </location>
</feature>
<dbReference type="Proteomes" id="UP000178336">
    <property type="component" value="Unassembled WGS sequence"/>
</dbReference>
<evidence type="ECO:0000256" key="1">
    <source>
        <dbReference type="SAM" id="Phobius"/>
    </source>
</evidence>
<organism evidence="2 3">
    <name type="scientific">Candidatus Curtissbacteria bacterium RIFCSPLOWO2_01_FULL_37_9</name>
    <dbReference type="NCBI Taxonomy" id="1797724"/>
    <lineage>
        <taxon>Bacteria</taxon>
        <taxon>Candidatus Curtissiibacteriota</taxon>
    </lineage>
</organism>
<keyword evidence="1" id="KW-1133">Transmembrane helix</keyword>
<feature type="transmembrane region" description="Helical" evidence="1">
    <location>
        <begin position="89"/>
        <end position="110"/>
    </location>
</feature>
<keyword evidence="1" id="KW-0472">Membrane</keyword>
<dbReference type="EMBL" id="MFBN01000009">
    <property type="protein sequence ID" value="OGD95773.1"/>
    <property type="molecule type" value="Genomic_DNA"/>
</dbReference>
<name>A0A1F5GV62_9BACT</name>
<feature type="transmembrane region" description="Helical" evidence="1">
    <location>
        <begin position="169"/>
        <end position="187"/>
    </location>
</feature>
<sequence>MLIIALFLSLLSSIYVYSYFRNFRVLILHISLLLITPWMLDIILSKPTIIEYILIKPINLSFLNILGQLISTDYIFFKSIPDMQYAVGSYGYFLPGFLPLVVFGFWDILSNKKRRKIIIAFISAIVISFILVYYIGFFGAAVFLVFLSIFATFGCYKFVLILRVKKTPIFIKLLIVTIFLIIFYEILRLVHSISIQMKY</sequence>
<gene>
    <name evidence="2" type="ORF">A3A48_04060</name>
</gene>
<evidence type="ECO:0000313" key="2">
    <source>
        <dbReference type="EMBL" id="OGD95773.1"/>
    </source>
</evidence>
<feature type="transmembrane region" description="Helical" evidence="1">
    <location>
        <begin position="26"/>
        <end position="45"/>
    </location>
</feature>
<reference evidence="2 3" key="1">
    <citation type="journal article" date="2016" name="Nat. Commun.">
        <title>Thousands of microbial genomes shed light on interconnected biogeochemical processes in an aquifer system.</title>
        <authorList>
            <person name="Anantharaman K."/>
            <person name="Brown C.T."/>
            <person name="Hug L.A."/>
            <person name="Sharon I."/>
            <person name="Castelle C.J."/>
            <person name="Probst A.J."/>
            <person name="Thomas B.C."/>
            <person name="Singh A."/>
            <person name="Wilkins M.J."/>
            <person name="Karaoz U."/>
            <person name="Brodie E.L."/>
            <person name="Williams K.H."/>
            <person name="Hubbard S.S."/>
            <person name="Banfield J.F."/>
        </authorList>
    </citation>
    <scope>NUCLEOTIDE SEQUENCE [LARGE SCALE GENOMIC DNA]</scope>
</reference>
<protein>
    <submittedName>
        <fullName evidence="2">Uncharacterized protein</fullName>
    </submittedName>
</protein>
<dbReference type="STRING" id="1797724.A3A48_04060"/>
<feature type="transmembrane region" description="Helical" evidence="1">
    <location>
        <begin position="57"/>
        <end position="77"/>
    </location>
</feature>
<accession>A0A1F5GV62</accession>
<proteinExistence type="predicted"/>